<dbReference type="RefSeq" id="WP_009838412.1">
    <property type="nucleotide sequence ID" value="NZ_AAOH01000003.1"/>
</dbReference>
<sequence length="257" mass="28842">MKKTLLATLLFSGATFAQNYQSISEAAYVNVEDADLYRIGTLYYFSGRNTLGPLDQFSYINTHNNVFGSFTDDESNNQYHVGGEFFKDQFAVAGQFIRHDYDSDATNVLQASLGYFFSSDFIARVHVIDVEDGDTDFSFSAQYNLDLNTTDYLGFTASTDDELDTISLATKYFKALNNGQYLTAGLNLSVGDVDSWSLDGRYYFTSKTSAFAKLDKYDNVEVGAKHFFNNNIALAASYGNNFDHSYDLYRLTLSAQF</sequence>
<dbReference type="Pfam" id="PF16956">
    <property type="entry name" value="Porin_7"/>
    <property type="match status" value="1"/>
</dbReference>
<dbReference type="EMBL" id="AAOH01000003">
    <property type="protein sequence ID" value="EAR29151.1"/>
    <property type="molecule type" value="Genomic_DNA"/>
</dbReference>
<keyword evidence="1" id="KW-0732">Signal</keyword>
<keyword evidence="3" id="KW-1185">Reference proteome</keyword>
<comment type="caution">
    <text evidence="2">The sequence shown here is derived from an EMBL/GenBank/DDBJ whole genome shotgun (WGS) entry which is preliminary data.</text>
</comment>
<dbReference type="OrthoDB" id="5758646at2"/>
<evidence type="ECO:0008006" key="4">
    <source>
        <dbReference type="Google" id="ProtNLM"/>
    </source>
</evidence>
<dbReference type="HOGENOM" id="CLU_1057145_0_0_6"/>
<reference evidence="2 3" key="1">
    <citation type="submission" date="2006-02" db="EMBL/GenBank/DDBJ databases">
        <authorList>
            <person name="Moran M.A."/>
            <person name="Kjelleberg S."/>
            <person name="Egan S."/>
            <person name="Saunders N."/>
            <person name="Thomas T."/>
            <person name="Ferriera S."/>
            <person name="Johnson J."/>
            <person name="Kravitz S."/>
            <person name="Halpern A."/>
            <person name="Remington K."/>
            <person name="Beeson K."/>
            <person name="Tran B."/>
            <person name="Rogers Y.-H."/>
            <person name="Friedman R."/>
            <person name="Venter J.C."/>
        </authorList>
    </citation>
    <scope>NUCLEOTIDE SEQUENCE [LARGE SCALE GENOMIC DNA]</scope>
    <source>
        <strain evidence="2 3">D2</strain>
    </source>
</reference>
<dbReference type="InterPro" id="IPR031593">
    <property type="entry name" value="Porin_7"/>
</dbReference>
<proteinExistence type="predicted"/>
<dbReference type="eggNOG" id="ENOG5030SV4">
    <property type="taxonomic scope" value="Bacteria"/>
</dbReference>
<feature type="chain" id="PRO_5002667116" description="Porin" evidence="1">
    <location>
        <begin position="18"/>
        <end position="257"/>
    </location>
</feature>
<feature type="signal peptide" evidence="1">
    <location>
        <begin position="1"/>
        <end position="17"/>
    </location>
</feature>
<evidence type="ECO:0000256" key="1">
    <source>
        <dbReference type="SAM" id="SignalP"/>
    </source>
</evidence>
<protein>
    <recommendedName>
        <fullName evidence="4">Porin</fullName>
    </recommendedName>
</protein>
<gene>
    <name evidence="2" type="ORF">PTD2_08904</name>
</gene>
<accession>A4C986</accession>
<organism evidence="2 3">
    <name type="scientific">Pseudoalteromonas tunicata D2</name>
    <dbReference type="NCBI Taxonomy" id="87626"/>
    <lineage>
        <taxon>Bacteria</taxon>
        <taxon>Pseudomonadati</taxon>
        <taxon>Pseudomonadota</taxon>
        <taxon>Gammaproteobacteria</taxon>
        <taxon>Alteromonadales</taxon>
        <taxon>Pseudoalteromonadaceae</taxon>
        <taxon>Pseudoalteromonas</taxon>
    </lineage>
</organism>
<dbReference type="AlphaFoldDB" id="A4C986"/>
<evidence type="ECO:0000313" key="3">
    <source>
        <dbReference type="Proteomes" id="UP000006201"/>
    </source>
</evidence>
<name>A4C986_9GAMM</name>
<evidence type="ECO:0000313" key="2">
    <source>
        <dbReference type="EMBL" id="EAR29151.1"/>
    </source>
</evidence>
<dbReference type="Proteomes" id="UP000006201">
    <property type="component" value="Unassembled WGS sequence"/>
</dbReference>